<dbReference type="EMBL" id="GCKF01010004">
    <property type="protein sequence ID" value="JAG99063.1"/>
    <property type="molecule type" value="Transcribed_RNA"/>
</dbReference>
<dbReference type="Gene3D" id="3.40.50.1240">
    <property type="entry name" value="Phosphoglycerate mutase-like"/>
    <property type="match status" value="1"/>
</dbReference>
<dbReference type="InterPro" id="IPR029033">
    <property type="entry name" value="His_PPase_superfam"/>
</dbReference>
<dbReference type="InterPro" id="IPR013078">
    <property type="entry name" value="His_Pase_superF_clade-1"/>
</dbReference>
<protein>
    <recommendedName>
        <fullName evidence="2">Phosphoglycerate mutase (2,3-diphosphoglycerate-dependent)</fullName>
    </recommendedName>
</protein>
<organism evidence="1">
    <name type="scientific">Araucaria cunninghamii</name>
    <name type="common">Hoop pine</name>
    <name type="synonym">Moreton Bay pine</name>
    <dbReference type="NCBI Taxonomy" id="56994"/>
    <lineage>
        <taxon>Eukaryota</taxon>
        <taxon>Viridiplantae</taxon>
        <taxon>Streptophyta</taxon>
        <taxon>Embryophyta</taxon>
        <taxon>Tracheophyta</taxon>
        <taxon>Spermatophyta</taxon>
        <taxon>Pinopsida</taxon>
        <taxon>Pinidae</taxon>
        <taxon>Conifers II</taxon>
        <taxon>Araucariales</taxon>
        <taxon>Araucariaceae</taxon>
        <taxon>Araucaria</taxon>
    </lineage>
</organism>
<dbReference type="PANTHER" id="PTHR47821:SF2">
    <property type="entry name" value="PHOSPHOGLYCERATE MUTASE FAMILY PROTEIN"/>
    <property type="match status" value="1"/>
</dbReference>
<reference evidence="1" key="1">
    <citation type="submission" date="2015-03" db="EMBL/GenBank/DDBJ databases">
        <title>A transcriptome of Araucaria cunninghamii, an australian fine timber species.</title>
        <authorList>
            <person name="Jing Yi C.J.Y."/>
            <person name="Yin San L.Y.S."/>
            <person name="Abdul Karim S.S."/>
            <person name="Wan Azmi N.N."/>
            <person name="Hercus R.R."/>
            <person name="Croft L.L."/>
        </authorList>
    </citation>
    <scope>NUCLEOTIDE SEQUENCE</scope>
    <source>
        <strain evidence="1">MI0301</strain>
        <tissue evidence="1">Leaf</tissue>
    </source>
</reference>
<name>A0A0D6R9J4_ARACU</name>
<sequence length="226" mass="25174">MAMALKNKYWVLRHGRSIPNEKGLIVSSLENGVLPEYGLATDGIRQANAAGELFLKEITMENISIEKVRIYFSPFSRTRQTAEAVASVLNLPFDGPQMKAMEELRERYFGPQLELQSHNHYPEIWALDEKDPFTPPEGGESVADVACRLATIMPKIEAECEGYGVLIVAHGDPLQIFQTILHATIHKHSSEKNGILEGNSDAVMTASTLSQHRTFSLLTGELRRVI</sequence>
<dbReference type="Pfam" id="PF00300">
    <property type="entry name" value="His_Phos_1"/>
    <property type="match status" value="1"/>
</dbReference>
<accession>A0A0D6R9J4</accession>
<dbReference type="CDD" id="cd07067">
    <property type="entry name" value="HP_PGM_like"/>
    <property type="match status" value="1"/>
</dbReference>
<dbReference type="SUPFAM" id="SSF53254">
    <property type="entry name" value="Phosphoglycerate mutase-like"/>
    <property type="match status" value="1"/>
</dbReference>
<evidence type="ECO:0008006" key="2">
    <source>
        <dbReference type="Google" id="ProtNLM"/>
    </source>
</evidence>
<dbReference type="EMBL" id="GCKF01010003">
    <property type="protein sequence ID" value="JAG99064.1"/>
    <property type="molecule type" value="Transcribed_RNA"/>
</dbReference>
<dbReference type="AlphaFoldDB" id="A0A0D6R9J4"/>
<evidence type="ECO:0000313" key="1">
    <source>
        <dbReference type="EMBL" id="JAG99063.1"/>
    </source>
</evidence>
<dbReference type="SMART" id="SM00855">
    <property type="entry name" value="PGAM"/>
    <property type="match status" value="1"/>
</dbReference>
<dbReference type="PANTHER" id="PTHR47821">
    <property type="entry name" value="PHOSPHOGLYCERATE MUTASE FAMILY PROTEIN"/>
    <property type="match status" value="1"/>
</dbReference>
<proteinExistence type="predicted"/>